<protein>
    <submittedName>
        <fullName evidence="1">Uncharacterized protein</fullName>
    </submittedName>
</protein>
<accession>A0ABW0IEP7</accession>
<evidence type="ECO:0000313" key="1">
    <source>
        <dbReference type="EMBL" id="MFC5411394.1"/>
    </source>
</evidence>
<name>A0ABW0IEP7_9BACT</name>
<dbReference type="Proteomes" id="UP001596106">
    <property type="component" value="Unassembled WGS sequence"/>
</dbReference>
<dbReference type="EMBL" id="JBHSMA010000006">
    <property type="protein sequence ID" value="MFC5411394.1"/>
    <property type="molecule type" value="Genomic_DNA"/>
</dbReference>
<keyword evidence="2" id="KW-1185">Reference proteome</keyword>
<reference evidence="2" key="1">
    <citation type="journal article" date="2019" name="Int. J. Syst. Evol. Microbiol.">
        <title>The Global Catalogue of Microorganisms (GCM) 10K type strain sequencing project: providing services to taxonomists for standard genome sequencing and annotation.</title>
        <authorList>
            <consortium name="The Broad Institute Genomics Platform"/>
            <consortium name="The Broad Institute Genome Sequencing Center for Infectious Disease"/>
            <person name="Wu L."/>
            <person name="Ma J."/>
        </authorList>
    </citation>
    <scope>NUCLEOTIDE SEQUENCE [LARGE SCALE GENOMIC DNA]</scope>
    <source>
        <strain evidence="2">CCUG 55250</strain>
    </source>
</reference>
<gene>
    <name evidence="1" type="ORF">ACFPMF_18880</name>
</gene>
<sequence length="84" mass="9445">MLIRGYYCTEKKCQVWLKHTPQPDLTIIPAHVRSQLGALEKIGSAELIDDSNFARTIEKQGYCLTKNTVIFEAERKALASAYAS</sequence>
<dbReference type="RefSeq" id="WP_379848251.1">
    <property type="nucleotide sequence ID" value="NZ_JBHSMA010000006.1"/>
</dbReference>
<comment type="caution">
    <text evidence="1">The sequence shown here is derived from an EMBL/GenBank/DDBJ whole genome shotgun (WGS) entry which is preliminary data.</text>
</comment>
<proteinExistence type="predicted"/>
<evidence type="ECO:0000313" key="2">
    <source>
        <dbReference type="Proteomes" id="UP001596106"/>
    </source>
</evidence>
<organism evidence="1 2">
    <name type="scientific">Larkinella bovis</name>
    <dbReference type="NCBI Taxonomy" id="683041"/>
    <lineage>
        <taxon>Bacteria</taxon>
        <taxon>Pseudomonadati</taxon>
        <taxon>Bacteroidota</taxon>
        <taxon>Cytophagia</taxon>
        <taxon>Cytophagales</taxon>
        <taxon>Spirosomataceae</taxon>
        <taxon>Larkinella</taxon>
    </lineage>
</organism>